<proteinExistence type="predicted"/>
<protein>
    <submittedName>
        <fullName evidence="1">1657_t:CDS:1</fullName>
    </submittedName>
</protein>
<evidence type="ECO:0000313" key="1">
    <source>
        <dbReference type="EMBL" id="CAG8672684.1"/>
    </source>
</evidence>
<name>A0A9N9HG20_9GLOM</name>
<dbReference type="OrthoDB" id="10383679at2759"/>
<dbReference type="AlphaFoldDB" id="A0A9N9HG20"/>
<reference evidence="1" key="1">
    <citation type="submission" date="2021-06" db="EMBL/GenBank/DDBJ databases">
        <authorList>
            <person name="Kallberg Y."/>
            <person name="Tangrot J."/>
            <person name="Rosling A."/>
        </authorList>
    </citation>
    <scope>NUCLEOTIDE SEQUENCE</scope>
    <source>
        <strain evidence="1">MT106</strain>
    </source>
</reference>
<evidence type="ECO:0000313" key="2">
    <source>
        <dbReference type="Proteomes" id="UP000789831"/>
    </source>
</evidence>
<dbReference type="Proteomes" id="UP000789831">
    <property type="component" value="Unassembled WGS sequence"/>
</dbReference>
<sequence length="51" mass="5711">MPEKNRVKDPLQGNKIDAGTIGSEVEYIEKLLEGYKIEGFEVLYSSPTLPN</sequence>
<gene>
    <name evidence="1" type="ORF">AGERDE_LOCUS12330</name>
</gene>
<dbReference type="EMBL" id="CAJVPL010008051">
    <property type="protein sequence ID" value="CAG8672684.1"/>
    <property type="molecule type" value="Genomic_DNA"/>
</dbReference>
<feature type="non-terminal residue" evidence="1">
    <location>
        <position position="51"/>
    </location>
</feature>
<keyword evidence="2" id="KW-1185">Reference proteome</keyword>
<comment type="caution">
    <text evidence="1">The sequence shown here is derived from an EMBL/GenBank/DDBJ whole genome shotgun (WGS) entry which is preliminary data.</text>
</comment>
<organism evidence="1 2">
    <name type="scientific">Ambispora gerdemannii</name>
    <dbReference type="NCBI Taxonomy" id="144530"/>
    <lineage>
        <taxon>Eukaryota</taxon>
        <taxon>Fungi</taxon>
        <taxon>Fungi incertae sedis</taxon>
        <taxon>Mucoromycota</taxon>
        <taxon>Glomeromycotina</taxon>
        <taxon>Glomeromycetes</taxon>
        <taxon>Archaeosporales</taxon>
        <taxon>Ambisporaceae</taxon>
        <taxon>Ambispora</taxon>
    </lineage>
</organism>
<accession>A0A9N9HG20</accession>